<evidence type="ECO:0000256" key="1">
    <source>
        <dbReference type="SAM" id="Coils"/>
    </source>
</evidence>
<evidence type="ECO:0000313" key="3">
    <source>
        <dbReference type="EMBL" id="DAD83967.1"/>
    </source>
</evidence>
<evidence type="ECO:0000256" key="2">
    <source>
        <dbReference type="SAM" id="MobiDB-lite"/>
    </source>
</evidence>
<sequence length="680" mass="76846">MSKYKNPMDEKNNKVLKETEQQADKPINKADSFNQANGLEVHESGKGGGERLKVIGVEEIIKARETLQKYKQQKQSLESRVVNNEEWWKIHNWEQIKKKDAVKADRENPNGIETPSSSAWLFNSITNKIADFSDNYPEANIRARTGDDVPEAERLKNVIPMILKRNKFYKTYIADISEKSKSGTGITYVGWNPKKDGVGDVEIQNINILSIFWQGGITNIQKSRNVFTVELVDTDLLKKQYSSEAENITSDGEVDLKQYLYEDYIDTTDKSLVIDWWYKKDGKLHYCKFVNNVVLFATENEPDEYPNGYYDDGNYPFVFDVMFPMQGTIAGFGFIDVGKQPQEYIDKMDAGILQNVLMNSMPRYFERQDSEINEEEFLDWTQPFVKTNTNLGQDDLREINVKGLDSAVFTQRDSKINEIKETTANRDVSTGGTTSGVTAASAISALIETGSKVSRMAIKGTYDAFENVIYLIIERMRQFYDLPRYVRITGDDGTDDFDTYDNRNLKLQVRQTMTGDTAQYLPEFDIEVAAQKASPYSKAAQNELALQLYSAGFFNPQNTDQSLACLNIMDFDHKSDVINQIKKNGTLLDALQQAQMQLQQLQQENEKLKVMCDLNIDNSNLTGMKGKQQDSSPDVAQASTSGSANMESTKPEGMQSVSNGDKGSLAEQAAQKANESAQPR</sequence>
<dbReference type="Pfam" id="PF16510">
    <property type="entry name" value="P22_portal"/>
    <property type="match status" value="2"/>
</dbReference>
<feature type="coiled-coil region" evidence="1">
    <location>
        <begin position="584"/>
        <end position="618"/>
    </location>
</feature>
<feature type="compositionally biased region" description="Polar residues" evidence="2">
    <location>
        <begin position="671"/>
        <end position="680"/>
    </location>
</feature>
<dbReference type="EMBL" id="BK014949">
    <property type="protein sequence ID" value="DAD83967.1"/>
    <property type="molecule type" value="Genomic_DNA"/>
</dbReference>
<feature type="region of interest" description="Disordered" evidence="2">
    <location>
        <begin position="621"/>
        <end position="680"/>
    </location>
</feature>
<accession>A0A8S5MPI3</accession>
<protein>
    <submittedName>
        <fullName evidence="3">Portal protein</fullName>
    </submittedName>
</protein>
<name>A0A8S5MPI3_9CAUD</name>
<reference evidence="3" key="1">
    <citation type="journal article" date="2021" name="Proc. Natl. Acad. Sci. U.S.A.">
        <title>A Catalog of Tens of Thousands of Viruses from Human Metagenomes Reveals Hidden Associations with Chronic Diseases.</title>
        <authorList>
            <person name="Tisza M.J."/>
            <person name="Buck C.B."/>
        </authorList>
    </citation>
    <scope>NUCLEOTIDE SEQUENCE</scope>
    <source>
        <strain evidence="3">CtLR131</strain>
    </source>
</reference>
<feature type="compositionally biased region" description="Basic and acidic residues" evidence="2">
    <location>
        <begin position="1"/>
        <end position="28"/>
    </location>
</feature>
<proteinExistence type="predicted"/>
<organism evidence="3">
    <name type="scientific">Siphoviridae sp. ctLR131</name>
    <dbReference type="NCBI Taxonomy" id="2826250"/>
    <lineage>
        <taxon>Viruses</taxon>
        <taxon>Duplodnaviria</taxon>
        <taxon>Heunggongvirae</taxon>
        <taxon>Uroviricota</taxon>
        <taxon>Caudoviricetes</taxon>
    </lineage>
</organism>
<dbReference type="InterPro" id="IPR032427">
    <property type="entry name" value="P22_portal"/>
</dbReference>
<keyword evidence="1" id="KW-0175">Coiled coil</keyword>
<feature type="compositionally biased region" description="Polar residues" evidence="2">
    <location>
        <begin position="629"/>
        <end position="648"/>
    </location>
</feature>
<feature type="region of interest" description="Disordered" evidence="2">
    <location>
        <begin position="1"/>
        <end position="33"/>
    </location>
</feature>